<accession>A0AA41U792</accession>
<proteinExistence type="predicted"/>
<dbReference type="AlphaFoldDB" id="A0AA41U792"/>
<name>A0AA41U792_9ACTN</name>
<gene>
    <name evidence="1" type="ORF">LZ495_31580</name>
</gene>
<dbReference type="RefSeq" id="WP_235056383.1">
    <property type="nucleotide sequence ID" value="NZ_JAKFHA010000026.1"/>
</dbReference>
<dbReference type="Proteomes" id="UP001165378">
    <property type="component" value="Unassembled WGS sequence"/>
</dbReference>
<reference evidence="1" key="1">
    <citation type="submission" date="2022-01" db="EMBL/GenBank/DDBJ databases">
        <title>Genome-Based Taxonomic Classification of the Phylum Actinobacteria.</title>
        <authorList>
            <person name="Gao Y."/>
        </authorList>
    </citation>
    <scope>NUCLEOTIDE SEQUENCE</scope>
    <source>
        <strain evidence="1">KLBMP 8922</strain>
    </source>
</reference>
<evidence type="ECO:0000313" key="1">
    <source>
        <dbReference type="EMBL" id="MCF2531734.1"/>
    </source>
</evidence>
<protein>
    <submittedName>
        <fullName evidence="1">Uncharacterized protein</fullName>
    </submittedName>
</protein>
<sequence length="225" mass="24558">MHPHPADTIAEFWPDLLAATEPGTRRRTNSLARPIAEAIVERDRIERAERSTLARGVAPAPATVHVIDVIRDVTAAVRYVEAETREALRLPYLVPAPSADTDTPSACRRILGYRRMLTVDQAAWIETQLRPAARAVLTAVGLDERPVTLLQPCPWCGGPLTVHAVTPVGPHVLCSGDAPCDAVSSTWLYGRPLWHLDDLGRLGALLHVPTRSARQPLKVNLHKAA</sequence>
<dbReference type="EMBL" id="JAKFHA010000026">
    <property type="protein sequence ID" value="MCF2531734.1"/>
    <property type="molecule type" value="Genomic_DNA"/>
</dbReference>
<organism evidence="1 2">
    <name type="scientific">Yinghuangia soli</name>
    <dbReference type="NCBI Taxonomy" id="2908204"/>
    <lineage>
        <taxon>Bacteria</taxon>
        <taxon>Bacillati</taxon>
        <taxon>Actinomycetota</taxon>
        <taxon>Actinomycetes</taxon>
        <taxon>Kitasatosporales</taxon>
        <taxon>Streptomycetaceae</taxon>
        <taxon>Yinghuangia</taxon>
    </lineage>
</organism>
<keyword evidence="2" id="KW-1185">Reference proteome</keyword>
<evidence type="ECO:0000313" key="2">
    <source>
        <dbReference type="Proteomes" id="UP001165378"/>
    </source>
</evidence>
<comment type="caution">
    <text evidence="1">The sequence shown here is derived from an EMBL/GenBank/DDBJ whole genome shotgun (WGS) entry which is preliminary data.</text>
</comment>